<sequence>MFSPIPFLSAVVVNEFNMRSNIMSFNLSGMGCSAGIGSVGLAKDLLRVHRDCLALIISIEMLNEYWYTGKNHSMLLSNCPFRLGGVAMLLSSRTKTTRLLSMSQSIL</sequence>
<evidence type="ECO:0000313" key="1">
    <source>
        <dbReference type="EMBL" id="KAI8009557.1"/>
    </source>
</evidence>
<accession>A0ACC0H7Q7</accession>
<evidence type="ECO:0000313" key="2">
    <source>
        <dbReference type="Proteomes" id="UP001060215"/>
    </source>
</evidence>
<dbReference type="EMBL" id="CM045762">
    <property type="protein sequence ID" value="KAI8009557.1"/>
    <property type="molecule type" value="Genomic_DNA"/>
</dbReference>
<organism evidence="1 2">
    <name type="scientific">Camellia lanceoleosa</name>
    <dbReference type="NCBI Taxonomy" id="1840588"/>
    <lineage>
        <taxon>Eukaryota</taxon>
        <taxon>Viridiplantae</taxon>
        <taxon>Streptophyta</taxon>
        <taxon>Embryophyta</taxon>
        <taxon>Tracheophyta</taxon>
        <taxon>Spermatophyta</taxon>
        <taxon>Magnoliopsida</taxon>
        <taxon>eudicotyledons</taxon>
        <taxon>Gunneridae</taxon>
        <taxon>Pentapetalae</taxon>
        <taxon>asterids</taxon>
        <taxon>Ericales</taxon>
        <taxon>Theaceae</taxon>
        <taxon>Camellia</taxon>
    </lineage>
</organism>
<name>A0ACC0H7Q7_9ERIC</name>
<gene>
    <name evidence="1" type="ORF">LOK49_LG06G03279</name>
</gene>
<protein>
    <submittedName>
        <fullName evidence="1">3-ketoacyl-CoA synthase 18</fullName>
    </submittedName>
</protein>
<dbReference type="Proteomes" id="UP001060215">
    <property type="component" value="Chromosome 5"/>
</dbReference>
<reference evidence="1 2" key="1">
    <citation type="journal article" date="2022" name="Plant J.">
        <title>Chromosome-level genome of Camellia lanceoleosa provides a valuable resource for understanding genome evolution and self-incompatibility.</title>
        <authorList>
            <person name="Gong W."/>
            <person name="Xiao S."/>
            <person name="Wang L."/>
            <person name="Liao Z."/>
            <person name="Chang Y."/>
            <person name="Mo W."/>
            <person name="Hu G."/>
            <person name="Li W."/>
            <person name="Zhao G."/>
            <person name="Zhu H."/>
            <person name="Hu X."/>
            <person name="Ji K."/>
            <person name="Xiang X."/>
            <person name="Song Q."/>
            <person name="Yuan D."/>
            <person name="Jin S."/>
            <person name="Zhang L."/>
        </authorList>
    </citation>
    <scope>NUCLEOTIDE SEQUENCE [LARGE SCALE GENOMIC DNA]</scope>
    <source>
        <strain evidence="1">SQ_2022a</strain>
    </source>
</reference>
<keyword evidence="2" id="KW-1185">Reference proteome</keyword>
<comment type="caution">
    <text evidence="1">The sequence shown here is derived from an EMBL/GenBank/DDBJ whole genome shotgun (WGS) entry which is preliminary data.</text>
</comment>
<proteinExistence type="predicted"/>